<evidence type="ECO:0000256" key="4">
    <source>
        <dbReference type="RuleBase" id="RU000304"/>
    </source>
</evidence>
<dbReference type="OrthoDB" id="193931at2759"/>
<evidence type="ECO:0000256" key="3">
    <source>
        <dbReference type="PROSITE-ProRule" id="PRU10141"/>
    </source>
</evidence>
<dbReference type="SMART" id="SM00220">
    <property type="entry name" value="S_TKc"/>
    <property type="match status" value="1"/>
</dbReference>
<dbReference type="InterPro" id="IPR017441">
    <property type="entry name" value="Protein_kinase_ATP_BS"/>
</dbReference>
<evidence type="ECO:0000256" key="1">
    <source>
        <dbReference type="ARBA" id="ARBA00022741"/>
    </source>
</evidence>
<reference evidence="7 8" key="1">
    <citation type="journal article" date="2010" name="Nature">
        <title>The Ectocarpus genome and the independent evolution of multicellularity in brown algae.</title>
        <authorList>
            <person name="Cock J.M."/>
            <person name="Sterck L."/>
            <person name="Rouze P."/>
            <person name="Scornet D."/>
            <person name="Allen A.E."/>
            <person name="Amoutzias G."/>
            <person name="Anthouard V."/>
            <person name="Artiguenave F."/>
            <person name="Aury J.M."/>
            <person name="Badger J.H."/>
            <person name="Beszteri B."/>
            <person name="Billiau K."/>
            <person name="Bonnet E."/>
            <person name="Bothwell J.H."/>
            <person name="Bowler C."/>
            <person name="Boyen C."/>
            <person name="Brownlee C."/>
            <person name="Carrano C.J."/>
            <person name="Charrier B."/>
            <person name="Cho G.Y."/>
            <person name="Coelho S.M."/>
            <person name="Collen J."/>
            <person name="Corre E."/>
            <person name="Da Silva C."/>
            <person name="Delage L."/>
            <person name="Delaroque N."/>
            <person name="Dittami S.M."/>
            <person name="Doulbeau S."/>
            <person name="Elias M."/>
            <person name="Farnham G."/>
            <person name="Gachon C.M."/>
            <person name="Gschloessl B."/>
            <person name="Heesch S."/>
            <person name="Jabbari K."/>
            <person name="Jubin C."/>
            <person name="Kawai H."/>
            <person name="Kimura K."/>
            <person name="Kloareg B."/>
            <person name="Kupper F.C."/>
            <person name="Lang D."/>
            <person name="Le Bail A."/>
            <person name="Leblanc C."/>
            <person name="Lerouge P."/>
            <person name="Lohr M."/>
            <person name="Lopez P.J."/>
            <person name="Martens C."/>
            <person name="Maumus F."/>
            <person name="Michel G."/>
            <person name="Miranda-Saavedra D."/>
            <person name="Morales J."/>
            <person name="Moreau H."/>
            <person name="Motomura T."/>
            <person name="Nagasato C."/>
            <person name="Napoli C.A."/>
            <person name="Nelson D.R."/>
            <person name="Nyvall-Collen P."/>
            <person name="Peters A.F."/>
            <person name="Pommier C."/>
            <person name="Potin P."/>
            <person name="Poulain J."/>
            <person name="Quesneville H."/>
            <person name="Read B."/>
            <person name="Rensing S.A."/>
            <person name="Ritter A."/>
            <person name="Rousvoal S."/>
            <person name="Samanta M."/>
            <person name="Samson G."/>
            <person name="Schroeder D.C."/>
            <person name="Segurens B."/>
            <person name="Strittmatter M."/>
            <person name="Tonon T."/>
            <person name="Tregear J.W."/>
            <person name="Valentin K."/>
            <person name="von Dassow P."/>
            <person name="Yamagishi T."/>
            <person name="Van de Peer Y."/>
            <person name="Wincker P."/>
        </authorList>
    </citation>
    <scope>NUCLEOTIDE SEQUENCE [LARGE SCALE GENOMIC DNA]</scope>
    <source>
        <strain evidence="8">Ec32 / CCAP1310/4</strain>
    </source>
</reference>
<dbReference type="PROSITE" id="PS00108">
    <property type="entry name" value="PROTEIN_KINASE_ST"/>
    <property type="match status" value="1"/>
</dbReference>
<keyword evidence="7" id="KW-0808">Transferase</keyword>
<sequence length="391" mass="43193">MDAPDAFDPNNPNTWWSWTARDVRGGGGGVVQRNDSAAGSNFGSSAGSNSGSGNAVATLSGGDGKHSFREFHSKRFSRSFNLGKKLGEGAFAEVFEATVKGDRPGGKSYAVKRTVRRGLAKEDEKGLLEEVRILRLLQHSNVVAIYQFFQDDPDYYYMVLENMAGGELFDRIVQKSYYNEEEARDLCRVLLDSVRYCHELGIVHRDLKPENLLLTSKHDDAGIKLADFGFACSVLNGPVSEQCGSPGYVAPEILRALPYGTSVDMWSVGVIIYTLLGGYPPFHDENQTRLFRRIKAGSFKFHDEYWSNTSLEAKDLIRKLLLVDPAKRMTATQAAEHPWLLTTGASLAGHNLGKNLDQLRIFNATRKLRGAIQSVIAAKKLGKSFGLQNFS</sequence>
<dbReference type="PROSITE" id="PS50011">
    <property type="entry name" value="PROTEIN_KINASE_DOM"/>
    <property type="match status" value="1"/>
</dbReference>
<dbReference type="GO" id="GO:0005524">
    <property type="term" value="F:ATP binding"/>
    <property type="evidence" value="ECO:0007669"/>
    <property type="project" value="UniProtKB-UniRule"/>
</dbReference>
<dbReference type="EMBL" id="FN648464">
    <property type="protein sequence ID" value="CBN74490.1"/>
    <property type="molecule type" value="Genomic_DNA"/>
</dbReference>
<evidence type="ECO:0000256" key="2">
    <source>
        <dbReference type="ARBA" id="ARBA00022840"/>
    </source>
</evidence>
<dbReference type="FunFam" id="1.10.510.10:FF:000571">
    <property type="entry name" value="Maternal embryonic leucine zipper kinase"/>
    <property type="match status" value="1"/>
</dbReference>
<dbReference type="InterPro" id="IPR008271">
    <property type="entry name" value="Ser/Thr_kinase_AS"/>
</dbReference>
<feature type="domain" description="Protein kinase" evidence="6">
    <location>
        <begin position="80"/>
        <end position="340"/>
    </location>
</feature>
<accession>D8LK21</accession>
<dbReference type="Pfam" id="PF00069">
    <property type="entry name" value="Pkinase"/>
    <property type="match status" value="1"/>
</dbReference>
<dbReference type="InterPro" id="IPR000719">
    <property type="entry name" value="Prot_kinase_dom"/>
</dbReference>
<dbReference type="CDD" id="cd05117">
    <property type="entry name" value="STKc_CAMK"/>
    <property type="match status" value="1"/>
</dbReference>
<protein>
    <submittedName>
        <fullName evidence="7">Possible Ca2+/calmodulin-dependent protein kinase, EF-Hand protein superfamily</fullName>
    </submittedName>
</protein>
<keyword evidence="4" id="KW-0723">Serine/threonine-protein kinase</keyword>
<keyword evidence="2 3" id="KW-0067">ATP-binding</keyword>
<dbReference type="PROSITE" id="PS00107">
    <property type="entry name" value="PROTEIN_KINASE_ATP"/>
    <property type="match status" value="1"/>
</dbReference>
<keyword evidence="1 3" id="KW-0547">Nucleotide-binding</keyword>
<evidence type="ECO:0000256" key="5">
    <source>
        <dbReference type="SAM" id="MobiDB-lite"/>
    </source>
</evidence>
<name>D8LK21_ECTSI</name>
<feature type="region of interest" description="Disordered" evidence="5">
    <location>
        <begin position="26"/>
        <end position="59"/>
    </location>
</feature>
<dbReference type="Proteomes" id="UP000002630">
    <property type="component" value="Linkage Group LG16"/>
</dbReference>
<organism evidence="7 8">
    <name type="scientific">Ectocarpus siliculosus</name>
    <name type="common">Brown alga</name>
    <name type="synonym">Conferva siliculosa</name>
    <dbReference type="NCBI Taxonomy" id="2880"/>
    <lineage>
        <taxon>Eukaryota</taxon>
        <taxon>Sar</taxon>
        <taxon>Stramenopiles</taxon>
        <taxon>Ochrophyta</taxon>
        <taxon>PX clade</taxon>
        <taxon>Phaeophyceae</taxon>
        <taxon>Ectocarpales</taxon>
        <taxon>Ectocarpaceae</taxon>
        <taxon>Ectocarpus</taxon>
    </lineage>
</organism>
<dbReference type="AlphaFoldDB" id="D8LK21"/>
<dbReference type="STRING" id="2880.D8LK21"/>
<proteinExistence type="inferred from homology"/>
<comment type="similarity">
    <text evidence="4">Belongs to the protein kinase superfamily.</text>
</comment>
<evidence type="ECO:0000313" key="7">
    <source>
        <dbReference type="EMBL" id="CBN74490.1"/>
    </source>
</evidence>
<feature type="compositionally biased region" description="Low complexity" evidence="5">
    <location>
        <begin position="36"/>
        <end position="57"/>
    </location>
</feature>
<dbReference type="Gene3D" id="1.10.510.10">
    <property type="entry name" value="Transferase(Phosphotransferase) domain 1"/>
    <property type="match status" value="1"/>
</dbReference>
<evidence type="ECO:0000259" key="6">
    <source>
        <dbReference type="PROSITE" id="PS50011"/>
    </source>
</evidence>
<dbReference type="InParanoid" id="D8LK21"/>
<evidence type="ECO:0000313" key="8">
    <source>
        <dbReference type="Proteomes" id="UP000002630"/>
    </source>
</evidence>
<dbReference type="OMA" id="EMQHPHI"/>
<dbReference type="EMBL" id="FN649741">
    <property type="protein sequence ID" value="CBN74490.1"/>
    <property type="molecule type" value="Genomic_DNA"/>
</dbReference>
<keyword evidence="7" id="KW-0418">Kinase</keyword>
<dbReference type="SUPFAM" id="SSF56112">
    <property type="entry name" value="Protein kinase-like (PK-like)"/>
    <property type="match status" value="1"/>
</dbReference>
<gene>
    <name evidence="7" type="primary">CAMK</name>
    <name evidence="7" type="ORF">Esi_0028_0097</name>
</gene>
<dbReference type="InterPro" id="IPR011009">
    <property type="entry name" value="Kinase-like_dom_sf"/>
</dbReference>
<dbReference type="GO" id="GO:0004674">
    <property type="term" value="F:protein serine/threonine kinase activity"/>
    <property type="evidence" value="ECO:0007669"/>
    <property type="project" value="UniProtKB-KW"/>
</dbReference>
<keyword evidence="8" id="KW-1185">Reference proteome</keyword>
<dbReference type="PANTHER" id="PTHR24347">
    <property type="entry name" value="SERINE/THREONINE-PROTEIN KINASE"/>
    <property type="match status" value="1"/>
</dbReference>
<dbReference type="Gene3D" id="3.30.200.20">
    <property type="entry name" value="Phosphorylase Kinase, domain 1"/>
    <property type="match status" value="1"/>
</dbReference>
<feature type="binding site" evidence="3">
    <location>
        <position position="112"/>
    </location>
    <ligand>
        <name>ATP</name>
        <dbReference type="ChEBI" id="CHEBI:30616"/>
    </ligand>
</feature>